<dbReference type="CDD" id="cd07505">
    <property type="entry name" value="HAD_BPGM-like"/>
    <property type="match status" value="1"/>
</dbReference>
<dbReference type="GO" id="GO:0006281">
    <property type="term" value="P:DNA repair"/>
    <property type="evidence" value="ECO:0007669"/>
    <property type="project" value="TreeGrafter"/>
</dbReference>
<dbReference type="OrthoDB" id="9797743at2"/>
<dbReference type="EMBL" id="LT906439">
    <property type="protein sequence ID" value="SNU88053.1"/>
    <property type="molecule type" value="Genomic_DNA"/>
</dbReference>
<evidence type="ECO:0000313" key="1">
    <source>
        <dbReference type="EMBL" id="SNU88053.1"/>
    </source>
</evidence>
<protein>
    <submittedName>
        <fullName evidence="1">HAD family hydrolase</fullName>
        <ecNumber evidence="1">3.1.3.-</ecNumber>
    </submittedName>
</protein>
<dbReference type="Proteomes" id="UP000215185">
    <property type="component" value="Chromosome 1"/>
</dbReference>
<dbReference type="Gene3D" id="1.10.150.240">
    <property type="entry name" value="Putative phosphatase, domain 2"/>
    <property type="match status" value="1"/>
</dbReference>
<dbReference type="AlphaFoldDB" id="A0A239STR9"/>
<dbReference type="InterPro" id="IPR050155">
    <property type="entry name" value="HAD-like_hydrolase_sf"/>
</dbReference>
<dbReference type="EC" id="3.1.3.-" evidence="1"/>
<sequence length="218" mass="25453">MKGLLNNKKVIIFDFDGLLVNTEKIYLQGWVIAFKTYSVKVSEELLRSFSGKSIEEVDSILQSQGISFKLLKQVRKYRERYIQDMIESSTITLLPGVKEFLEYTFPKYKLAICSSSPRNRIEAILNYLDIIHYFDKIVAYEDTIEHKPSSEPYKKIIEYYGIQQSNIIAFEDSYAGISSAKVNHIETHCISEFLFSDYLKIGTIKFFHKNFYEVMRAL</sequence>
<accession>A0A239STR9</accession>
<organism evidence="1 2">
    <name type="scientific">Streptococcus merionis</name>
    <dbReference type="NCBI Taxonomy" id="400065"/>
    <lineage>
        <taxon>Bacteria</taxon>
        <taxon>Bacillati</taxon>
        <taxon>Bacillota</taxon>
        <taxon>Bacilli</taxon>
        <taxon>Lactobacillales</taxon>
        <taxon>Streptococcaceae</taxon>
        <taxon>Streptococcus</taxon>
    </lineage>
</organism>
<reference evidence="1 2" key="1">
    <citation type="submission" date="2017-06" db="EMBL/GenBank/DDBJ databases">
        <authorList>
            <consortium name="Pathogen Informatics"/>
        </authorList>
    </citation>
    <scope>NUCLEOTIDE SEQUENCE [LARGE SCALE GENOMIC DNA]</scope>
    <source>
        <strain evidence="1 2">NCTC13788</strain>
    </source>
</reference>
<dbReference type="PANTHER" id="PTHR43434:SF1">
    <property type="entry name" value="PHOSPHOGLYCOLATE PHOSPHATASE"/>
    <property type="match status" value="1"/>
</dbReference>
<dbReference type="GO" id="GO:0008967">
    <property type="term" value="F:phosphoglycolate phosphatase activity"/>
    <property type="evidence" value="ECO:0007669"/>
    <property type="project" value="TreeGrafter"/>
</dbReference>
<dbReference type="KEGG" id="smen:SAMEA4412692_0877"/>
<dbReference type="InterPro" id="IPR006439">
    <property type="entry name" value="HAD-SF_hydro_IA"/>
</dbReference>
<keyword evidence="2" id="KW-1185">Reference proteome</keyword>
<dbReference type="NCBIfam" id="TIGR01509">
    <property type="entry name" value="HAD-SF-IA-v3"/>
    <property type="match status" value="1"/>
</dbReference>
<proteinExistence type="predicted"/>
<dbReference type="SFLD" id="SFLDS00003">
    <property type="entry name" value="Haloacid_Dehalogenase"/>
    <property type="match status" value="1"/>
</dbReference>
<name>A0A239STR9_9STRE</name>
<dbReference type="InterPro" id="IPR023214">
    <property type="entry name" value="HAD_sf"/>
</dbReference>
<dbReference type="PANTHER" id="PTHR43434">
    <property type="entry name" value="PHOSPHOGLYCOLATE PHOSPHATASE"/>
    <property type="match status" value="1"/>
</dbReference>
<dbReference type="InterPro" id="IPR041492">
    <property type="entry name" value="HAD_2"/>
</dbReference>
<dbReference type="InterPro" id="IPR036412">
    <property type="entry name" value="HAD-like_sf"/>
</dbReference>
<dbReference type="RefSeq" id="WP_018372779.1">
    <property type="nucleotide sequence ID" value="NZ_LT906439.1"/>
</dbReference>
<dbReference type="GO" id="GO:0005829">
    <property type="term" value="C:cytosol"/>
    <property type="evidence" value="ECO:0007669"/>
    <property type="project" value="TreeGrafter"/>
</dbReference>
<dbReference type="STRING" id="1123308.GCA_000380085_00218"/>
<dbReference type="SUPFAM" id="SSF56784">
    <property type="entry name" value="HAD-like"/>
    <property type="match status" value="1"/>
</dbReference>
<dbReference type="Gene3D" id="3.40.50.1000">
    <property type="entry name" value="HAD superfamily/HAD-like"/>
    <property type="match status" value="1"/>
</dbReference>
<evidence type="ECO:0000313" key="2">
    <source>
        <dbReference type="Proteomes" id="UP000215185"/>
    </source>
</evidence>
<keyword evidence="1" id="KW-0378">Hydrolase</keyword>
<dbReference type="SFLD" id="SFLDG01129">
    <property type="entry name" value="C1.5:_HAD__Beta-PGM__Phosphata"/>
    <property type="match status" value="1"/>
</dbReference>
<dbReference type="InterPro" id="IPR023198">
    <property type="entry name" value="PGP-like_dom2"/>
</dbReference>
<dbReference type="Pfam" id="PF13419">
    <property type="entry name" value="HAD_2"/>
    <property type="match status" value="1"/>
</dbReference>
<gene>
    <name evidence="1" type="ORF">SAMEA4412692_00877</name>
</gene>